<proteinExistence type="predicted"/>
<evidence type="ECO:0000313" key="1">
    <source>
        <dbReference type="EMBL" id="KAJ9660533.1"/>
    </source>
</evidence>
<keyword evidence="2" id="KW-1185">Reference proteome</keyword>
<evidence type="ECO:0000313" key="2">
    <source>
        <dbReference type="Proteomes" id="UP001172386"/>
    </source>
</evidence>
<protein>
    <submittedName>
        <fullName evidence="1">Uncharacterized protein</fullName>
    </submittedName>
</protein>
<accession>A0ACC3AEG7</accession>
<name>A0ACC3AEG7_9EURO</name>
<reference evidence="1" key="1">
    <citation type="submission" date="2022-10" db="EMBL/GenBank/DDBJ databases">
        <title>Culturing micro-colonial fungi from biological soil crusts in the Mojave desert and describing Neophaeococcomyces mojavensis, and introducing the new genera and species Taxawa tesnikishii.</title>
        <authorList>
            <person name="Kurbessoian T."/>
            <person name="Stajich J.E."/>
        </authorList>
    </citation>
    <scope>NUCLEOTIDE SEQUENCE</scope>
    <source>
        <strain evidence="1">JES_112</strain>
    </source>
</reference>
<dbReference type="EMBL" id="JAPDRQ010000030">
    <property type="protein sequence ID" value="KAJ9660533.1"/>
    <property type="molecule type" value="Genomic_DNA"/>
</dbReference>
<sequence length="831" mass="89209">MRISIAAAGLLTVSLVSAQTATSSQTFVASATRSVSSQLASGTAATGQPCAVASSYLARQSPGPYVVLASIANACQRSAPINRQDALRLIDGIVPALNFQSDLGTLKSPPPGYPLAGADLMGDIANLRSQVNSGAITSEIDFERNLTLILGKSQDGHLNFLLDGMAVFSYQRPIPGLVSVSNNGTGLPDIYIYSELMYYLAGDGEEPSAVTQINGQAAADFLARQGQNVTYGGLQDPDALYNQMLFVQNSGAGDDTSYGAFVAGRQYPGDNTTLAFANGTTVNQPNVAIFNSRLFDFGGLVDGNSYYNLYCNATRKALRDGNDINGGSLKKRSLEEANYHIQKHQKRWQNFEKRQQTTTTARATTVRASSTVRSVTPTASRLTGYPTPVAISDDLTLSGYFLDEPGFEDTAVLVLQQMSEEDPMSFQSTMTRFMDACRDQNKKRLVLDVQGNPGGTVSLGYEIFKQLFPNLYPYGAGTLRAHEGLDTLGTFYTNFTSQLFAEQPNNLTLLQLNNYYKQFSAEAFANASGQLFQSWPALYGPVKTAKENYTNLIRWDLNDTNFNLASGNIVISGFGNNTNIAASPFTPDNIILLSDGRCSSTCTILSHLLKWQGKVKSIAVGGRPTNGAMQAVGGVKGSQVYQYYLLALDVYSAYNIADQLGYNDQVRAIESSSILGPVLNDSDYIIYRGASAGRLPNALQDFQFNFQNNVAENDTSYTPLQFVYEAADCRLWYQPQHLYDISTLWTTVAAQAFGLNNTQKYSLCVQGSTNAPSSLSGNATLFNNGVPDNVTSFPVAAAGSGSGGGDNNGAAQLTVSGAATVMVVAALLFAL</sequence>
<gene>
    <name evidence="1" type="ORF">H2198_002470</name>
</gene>
<dbReference type="Proteomes" id="UP001172386">
    <property type="component" value="Unassembled WGS sequence"/>
</dbReference>
<organism evidence="1 2">
    <name type="scientific">Neophaeococcomyces mojaviensis</name>
    <dbReference type="NCBI Taxonomy" id="3383035"/>
    <lineage>
        <taxon>Eukaryota</taxon>
        <taxon>Fungi</taxon>
        <taxon>Dikarya</taxon>
        <taxon>Ascomycota</taxon>
        <taxon>Pezizomycotina</taxon>
        <taxon>Eurotiomycetes</taxon>
        <taxon>Chaetothyriomycetidae</taxon>
        <taxon>Chaetothyriales</taxon>
        <taxon>Chaetothyriales incertae sedis</taxon>
        <taxon>Neophaeococcomyces</taxon>
    </lineage>
</organism>
<comment type="caution">
    <text evidence="1">The sequence shown here is derived from an EMBL/GenBank/DDBJ whole genome shotgun (WGS) entry which is preliminary data.</text>
</comment>